<dbReference type="InterPro" id="IPR045584">
    <property type="entry name" value="Pilin-like"/>
</dbReference>
<dbReference type="PROSITE" id="PS00409">
    <property type="entry name" value="PROKAR_NTER_METHYL"/>
    <property type="match status" value="1"/>
</dbReference>
<dbReference type="GO" id="GO:0005886">
    <property type="term" value="C:plasma membrane"/>
    <property type="evidence" value="ECO:0007669"/>
    <property type="project" value="UniProtKB-SubCell"/>
</dbReference>
<evidence type="ECO:0000256" key="8">
    <source>
        <dbReference type="ARBA" id="ARBA00023136"/>
    </source>
</evidence>
<dbReference type="OrthoDB" id="7864109at2"/>
<organism evidence="9 10">
    <name type="scientific">Xanthomonas sacchari</name>
    <dbReference type="NCBI Taxonomy" id="56458"/>
    <lineage>
        <taxon>Bacteria</taxon>
        <taxon>Pseudomonadati</taxon>
        <taxon>Pseudomonadota</taxon>
        <taxon>Gammaproteobacteria</taxon>
        <taxon>Lysobacterales</taxon>
        <taxon>Lysobacteraceae</taxon>
        <taxon>Xanthomonas</taxon>
    </lineage>
</organism>
<dbReference type="Proteomes" id="UP000247346">
    <property type="component" value="Unassembled WGS sequence"/>
</dbReference>
<dbReference type="STRING" id="56458.SB85_09435"/>
<evidence type="ECO:0000256" key="1">
    <source>
        <dbReference type="ARBA" id="ARBA00004377"/>
    </source>
</evidence>
<keyword evidence="4" id="KW-0488">Methylation</keyword>
<comment type="similarity">
    <text evidence="2">Belongs to the GSP I family.</text>
</comment>
<dbReference type="SUPFAM" id="SSF54523">
    <property type="entry name" value="Pili subunits"/>
    <property type="match status" value="1"/>
</dbReference>
<dbReference type="RefSeq" id="WP_010343594.1">
    <property type="nucleotide sequence ID" value="NZ_CP132343.1"/>
</dbReference>
<evidence type="ECO:0000256" key="6">
    <source>
        <dbReference type="ARBA" id="ARBA00022692"/>
    </source>
</evidence>
<dbReference type="NCBIfam" id="TIGR02532">
    <property type="entry name" value="IV_pilin_GFxxxE"/>
    <property type="match status" value="1"/>
</dbReference>
<dbReference type="NCBIfam" id="NF047828">
    <property type="entry name" value="T3SSXpsI"/>
    <property type="match status" value="1"/>
</dbReference>
<evidence type="ECO:0000256" key="3">
    <source>
        <dbReference type="ARBA" id="ARBA00022475"/>
    </source>
</evidence>
<evidence type="ECO:0000256" key="4">
    <source>
        <dbReference type="ARBA" id="ARBA00022481"/>
    </source>
</evidence>
<keyword evidence="8" id="KW-0472">Membrane</keyword>
<evidence type="ECO:0000256" key="7">
    <source>
        <dbReference type="ARBA" id="ARBA00022989"/>
    </source>
</evidence>
<keyword evidence="6" id="KW-0812">Transmembrane</keyword>
<dbReference type="PANTHER" id="PTHR38779">
    <property type="entry name" value="TYPE II SECRETION SYSTEM PROTEIN I-RELATED"/>
    <property type="match status" value="1"/>
</dbReference>
<dbReference type="GO" id="GO:0015627">
    <property type="term" value="C:type II protein secretion system complex"/>
    <property type="evidence" value="ECO:0007669"/>
    <property type="project" value="InterPro"/>
</dbReference>
<dbReference type="EMBL" id="MDEK01000011">
    <property type="protein sequence ID" value="PPU81912.1"/>
    <property type="molecule type" value="Genomic_DNA"/>
</dbReference>
<evidence type="ECO:0000256" key="5">
    <source>
        <dbReference type="ARBA" id="ARBA00022519"/>
    </source>
</evidence>
<protein>
    <submittedName>
        <fullName evidence="9">General secretion pathway protein GspI</fullName>
    </submittedName>
</protein>
<dbReference type="GeneID" id="93877697"/>
<evidence type="ECO:0000313" key="9">
    <source>
        <dbReference type="EMBL" id="PPU81912.1"/>
    </source>
</evidence>
<sequence>MNRQRGYTLIEVIVAFALLALALTLLLGSLSGAARQVQRADQVSRATLYAQSLLAAQGVEQPLQPGRSQGTLDQGRYRWTLDVAPYTDPRRPPDAAVTPGAPTLLQLSLQVRWGDAPAQALQWKTLRLVAPQGNGVPQ</sequence>
<gene>
    <name evidence="9" type="ORF">XsacCFBP4641_13155</name>
</gene>
<dbReference type="AlphaFoldDB" id="A0A2P5Z2N6"/>
<evidence type="ECO:0000313" key="10">
    <source>
        <dbReference type="Proteomes" id="UP000247346"/>
    </source>
</evidence>
<proteinExistence type="inferred from homology"/>
<dbReference type="PANTHER" id="PTHR38779:SF2">
    <property type="entry name" value="TYPE II SECRETION SYSTEM PROTEIN I-RELATED"/>
    <property type="match status" value="1"/>
</dbReference>
<dbReference type="InterPro" id="IPR010052">
    <property type="entry name" value="T2SS_protein-GspI"/>
</dbReference>
<reference evidence="9 10" key="1">
    <citation type="submission" date="2016-08" db="EMBL/GenBank/DDBJ databases">
        <authorList>
            <person name="Seilhamer J.J."/>
        </authorList>
    </citation>
    <scope>NUCLEOTIDE SEQUENCE [LARGE SCALE GENOMIC DNA]</scope>
    <source>
        <strain evidence="9 10">CFBP4641</strain>
    </source>
</reference>
<evidence type="ECO:0000256" key="2">
    <source>
        <dbReference type="ARBA" id="ARBA00008358"/>
    </source>
</evidence>
<comment type="caution">
    <text evidence="9">The sequence shown here is derived from an EMBL/GenBank/DDBJ whole genome shotgun (WGS) entry which is preliminary data.</text>
</comment>
<keyword evidence="7" id="KW-1133">Transmembrane helix</keyword>
<accession>A0A2P5Z2N6</accession>
<keyword evidence="3" id="KW-1003">Cell membrane</keyword>
<comment type="subcellular location">
    <subcellularLocation>
        <location evidence="1">Cell inner membrane</location>
        <topology evidence="1">Single-pass membrane protein</topology>
    </subcellularLocation>
</comment>
<name>A0A2P5Z2N6_9XANT</name>
<dbReference type="Pfam" id="PF07963">
    <property type="entry name" value="N_methyl"/>
    <property type="match status" value="1"/>
</dbReference>
<keyword evidence="5" id="KW-0997">Cell inner membrane</keyword>
<dbReference type="GO" id="GO:0015628">
    <property type="term" value="P:protein secretion by the type II secretion system"/>
    <property type="evidence" value="ECO:0007669"/>
    <property type="project" value="InterPro"/>
</dbReference>
<dbReference type="InterPro" id="IPR012902">
    <property type="entry name" value="N_methyl_site"/>
</dbReference>